<dbReference type="Proteomes" id="UP000324575">
    <property type="component" value="Unassembled WGS sequence"/>
</dbReference>
<sequence>AFVELRKYALGYSELRRRIDSIEGDMNAQFSDIYTILSDLETKHEENPRPIIGFNQP</sequence>
<feature type="non-terminal residue" evidence="1">
    <location>
        <position position="1"/>
    </location>
</feature>
<proteinExistence type="predicted"/>
<protein>
    <submittedName>
        <fullName evidence="1">Uncharacterized protein</fullName>
    </submittedName>
</protein>
<reference evidence="1 2" key="1">
    <citation type="submission" date="2019-03" db="EMBL/GenBank/DDBJ databases">
        <title>Single cell metagenomics reveals metabolic interactions within the superorganism composed of flagellate Streblomastix strix and complex community of Bacteroidetes bacteria on its surface.</title>
        <authorList>
            <person name="Treitli S.C."/>
            <person name="Kolisko M."/>
            <person name="Husnik F."/>
            <person name="Keeling P."/>
            <person name="Hampl V."/>
        </authorList>
    </citation>
    <scope>NUCLEOTIDE SEQUENCE [LARGE SCALE GENOMIC DNA]</scope>
    <source>
        <strain evidence="1">St1</strain>
    </source>
</reference>
<dbReference type="EMBL" id="SNRX01000009">
    <property type="protein sequence ID" value="KAA6302176.1"/>
    <property type="molecule type" value="Genomic_DNA"/>
</dbReference>
<organism evidence="1 2">
    <name type="scientific">Candidatus Ordinivivax streblomastigis</name>
    <dbReference type="NCBI Taxonomy" id="2540710"/>
    <lineage>
        <taxon>Bacteria</taxon>
        <taxon>Pseudomonadati</taxon>
        <taxon>Bacteroidota</taxon>
        <taxon>Bacteroidia</taxon>
        <taxon>Bacteroidales</taxon>
        <taxon>Candidatus Ordinivivax</taxon>
    </lineage>
</organism>
<accession>A0A5M8P1D6</accession>
<dbReference type="AlphaFoldDB" id="A0A5M8P1D6"/>
<gene>
    <name evidence="1" type="ORF">EZS26_001536</name>
</gene>
<name>A0A5M8P1D6_9BACT</name>
<comment type="caution">
    <text evidence="1">The sequence shown here is derived from an EMBL/GenBank/DDBJ whole genome shotgun (WGS) entry which is preliminary data.</text>
</comment>
<evidence type="ECO:0000313" key="1">
    <source>
        <dbReference type="EMBL" id="KAA6302176.1"/>
    </source>
</evidence>
<evidence type="ECO:0000313" key="2">
    <source>
        <dbReference type="Proteomes" id="UP000324575"/>
    </source>
</evidence>